<dbReference type="Gene3D" id="3.40.50.150">
    <property type="entry name" value="Vaccinia Virus protein VP39"/>
    <property type="match status" value="1"/>
</dbReference>
<dbReference type="InterPro" id="IPR001173">
    <property type="entry name" value="Glyco_trans_2-like"/>
</dbReference>
<dbReference type="SUPFAM" id="SSF53335">
    <property type="entry name" value="S-adenosyl-L-methionine-dependent methyltransferases"/>
    <property type="match status" value="1"/>
</dbReference>
<dbReference type="GO" id="GO:0006487">
    <property type="term" value="P:protein N-linked glycosylation"/>
    <property type="evidence" value="ECO:0007669"/>
    <property type="project" value="TreeGrafter"/>
</dbReference>
<dbReference type="Gene3D" id="3.90.550.10">
    <property type="entry name" value="Spore Coat Polysaccharide Biosynthesis Protein SpsA, Chain A"/>
    <property type="match status" value="1"/>
</dbReference>
<keyword evidence="2" id="KW-0489">Methyltransferase</keyword>
<dbReference type="GO" id="GO:0032259">
    <property type="term" value="P:methylation"/>
    <property type="evidence" value="ECO:0007669"/>
    <property type="project" value="UniProtKB-KW"/>
</dbReference>
<dbReference type="Proteomes" id="UP000034325">
    <property type="component" value="Unassembled WGS sequence"/>
</dbReference>
<feature type="domain" description="Glycosyltransferase 2-like" evidence="1">
    <location>
        <begin position="210"/>
        <end position="374"/>
    </location>
</feature>
<dbReference type="PATRIC" id="fig|1618549.4.peg.574"/>
<comment type="caution">
    <text evidence="2">The sequence shown here is derived from an EMBL/GenBank/DDBJ whole genome shotgun (WGS) entry which is preliminary data.</text>
</comment>
<protein>
    <submittedName>
        <fullName evidence="2">Type 12 methyltransferase</fullName>
    </submittedName>
</protein>
<evidence type="ECO:0000259" key="1">
    <source>
        <dbReference type="Pfam" id="PF00535"/>
    </source>
</evidence>
<evidence type="ECO:0000313" key="3">
    <source>
        <dbReference type="Proteomes" id="UP000034325"/>
    </source>
</evidence>
<dbReference type="Pfam" id="PF00535">
    <property type="entry name" value="Glycos_transf_2"/>
    <property type="match status" value="1"/>
</dbReference>
<dbReference type="InterPro" id="IPR029063">
    <property type="entry name" value="SAM-dependent_MTases_sf"/>
</dbReference>
<dbReference type="PANTHER" id="PTHR10859:SF91">
    <property type="entry name" value="DOLICHYL-PHOSPHATE BETA-GLUCOSYLTRANSFERASE"/>
    <property type="match status" value="1"/>
</dbReference>
<dbReference type="PANTHER" id="PTHR10859">
    <property type="entry name" value="GLYCOSYL TRANSFERASE"/>
    <property type="match status" value="1"/>
</dbReference>
<accession>A0A0G0PJ95</accession>
<proteinExistence type="predicted"/>
<evidence type="ECO:0000313" key="2">
    <source>
        <dbReference type="EMBL" id="KKQ98134.1"/>
    </source>
</evidence>
<dbReference type="InterPro" id="IPR029044">
    <property type="entry name" value="Nucleotide-diphossugar_trans"/>
</dbReference>
<dbReference type="GO" id="GO:0008168">
    <property type="term" value="F:methyltransferase activity"/>
    <property type="evidence" value="ECO:0007669"/>
    <property type="project" value="UniProtKB-KW"/>
</dbReference>
<reference evidence="2 3" key="1">
    <citation type="journal article" date="2015" name="Nature">
        <title>rRNA introns, odd ribosomes, and small enigmatic genomes across a large radiation of phyla.</title>
        <authorList>
            <person name="Brown C.T."/>
            <person name="Hug L.A."/>
            <person name="Thomas B.C."/>
            <person name="Sharon I."/>
            <person name="Castelle C.J."/>
            <person name="Singh A."/>
            <person name="Wilkins M.J."/>
            <person name="Williams K.H."/>
            <person name="Banfield J.F."/>
        </authorList>
    </citation>
    <scope>NUCLEOTIDE SEQUENCE [LARGE SCALE GENOMIC DNA]</scope>
</reference>
<dbReference type="AlphaFoldDB" id="A0A0G0PJ95"/>
<gene>
    <name evidence="2" type="ORF">UT23_C0005G0057</name>
</gene>
<dbReference type="SUPFAM" id="SSF53448">
    <property type="entry name" value="Nucleotide-diphospho-sugar transferases"/>
    <property type="match status" value="1"/>
</dbReference>
<organism evidence="2 3">
    <name type="scientific">Candidatus Woesebacteria bacterium GW2011_GWA1_39_12</name>
    <dbReference type="NCBI Taxonomy" id="1618549"/>
    <lineage>
        <taxon>Bacteria</taxon>
        <taxon>Candidatus Woeseibacteriota</taxon>
    </lineage>
</organism>
<sequence>MIVQEKSSLKLWKKFYRLNNYYHKDIQKLVSNLIPKDLSVIEIEPRGGELLSSLPNIAKAGVYIKNFSQKKMPKVKYDYVILSNTLSEVDNIQDFIKEIKKVVHENTRVVVIFFDFFWKPILDLGEKIGLKLPQVKEPNWLSEIDVDNFFFLEGFEKIKSGKRFLIPYKIPYLSDFINRYLAPLPLINSFCLTNFAIYKPVKERKEYSVSIIIPARNEEGNMKGIFEKIPELGKKMEIIFVEGHSKDNTYKVIQEEIKKYKGPIKASLYKQKGKGKGDAVRLGFSKAKNELLIILDADLTVEPKELPKFYEVAALGLGDLVNGSRLVYPMEKQAMRVLNYLGNKFFSAAFTFLLGQKIKDTLCGTKVILKENYQKIEKNRKLFGNFDPFGDFDLIFGASKLNLKIIEIPIRYKERSYGKTNISRSTHGWLLLKMVGFAAKNLKFK</sequence>
<dbReference type="EMBL" id="LBWA01000005">
    <property type="protein sequence ID" value="KKQ98134.1"/>
    <property type="molecule type" value="Genomic_DNA"/>
</dbReference>
<name>A0A0G0PJ95_9BACT</name>
<keyword evidence="2" id="KW-0808">Transferase</keyword>
<dbReference type="CDD" id="cd04179">
    <property type="entry name" value="DPM_DPG-synthase_like"/>
    <property type="match status" value="1"/>
</dbReference>